<dbReference type="RefSeq" id="WP_217790972.1">
    <property type="nucleotide sequence ID" value="NZ_JAHSPG010000004.1"/>
</dbReference>
<dbReference type="PANTHER" id="PTHR42852">
    <property type="entry name" value="THIOL:DISULFIDE INTERCHANGE PROTEIN DSBE"/>
    <property type="match status" value="1"/>
</dbReference>
<evidence type="ECO:0000313" key="4">
    <source>
        <dbReference type="Proteomes" id="UP000812270"/>
    </source>
</evidence>
<feature type="domain" description="Thioredoxin" evidence="2">
    <location>
        <begin position="27"/>
        <end position="175"/>
    </location>
</feature>
<evidence type="ECO:0000256" key="1">
    <source>
        <dbReference type="SAM" id="SignalP"/>
    </source>
</evidence>
<evidence type="ECO:0000313" key="3">
    <source>
        <dbReference type="EMBL" id="MBV4357329.1"/>
    </source>
</evidence>
<dbReference type="EMBL" id="JAHSPG010000004">
    <property type="protein sequence ID" value="MBV4357329.1"/>
    <property type="molecule type" value="Genomic_DNA"/>
</dbReference>
<accession>A0A9E2S9W1</accession>
<keyword evidence="4" id="KW-1185">Reference proteome</keyword>
<keyword evidence="1" id="KW-0732">Signal</keyword>
<gene>
    <name evidence="3" type="ORF">KTO63_09240</name>
</gene>
<dbReference type="InterPro" id="IPR050553">
    <property type="entry name" value="Thioredoxin_ResA/DsbE_sf"/>
</dbReference>
<dbReference type="AlphaFoldDB" id="A0A9E2S9W1"/>
<dbReference type="GO" id="GO:0016209">
    <property type="term" value="F:antioxidant activity"/>
    <property type="evidence" value="ECO:0007669"/>
    <property type="project" value="InterPro"/>
</dbReference>
<dbReference type="CDD" id="cd02966">
    <property type="entry name" value="TlpA_like_family"/>
    <property type="match status" value="1"/>
</dbReference>
<dbReference type="InterPro" id="IPR000866">
    <property type="entry name" value="AhpC/TSA"/>
</dbReference>
<dbReference type="PROSITE" id="PS51352">
    <property type="entry name" value="THIOREDOXIN_2"/>
    <property type="match status" value="1"/>
</dbReference>
<dbReference type="Pfam" id="PF00578">
    <property type="entry name" value="AhpC-TSA"/>
    <property type="match status" value="1"/>
</dbReference>
<feature type="signal peptide" evidence="1">
    <location>
        <begin position="1"/>
        <end position="19"/>
    </location>
</feature>
<dbReference type="Proteomes" id="UP000812270">
    <property type="component" value="Unassembled WGS sequence"/>
</dbReference>
<sequence>MKRIIMCVCLLASAIVLYAQTSTKQGLQPGDTLPNIIFGETLLNNPPGKSFNDLKGKLIILDLWGIGCSSCVQAMPHLDSLQEEFKDNVQIMMVSNDRRANVERYLKKIMKSLPTTPMMTGDSILNRLFPHLSVPHHVWIDQRGVIRYITSYENATAENIEKFFRGEHLAFSHKKELLGFNDEANLYAEGNGRWDKAIKYHTLYATALDGVEFTFPQVVTDTSSDTQILRVVNYPIKTLFQIAYNNSFGDGTFSKNNRVEVQSDSTIDFMTRPYVDSLADTWKAKRASYEAVIPGRDQRELYAAMRRDLNIYSPFIASVEKRKVECLILVDKRANPTVVNSMEVSTRDKKSKYRNKGFSVYQYLKDSNVDIKTPIIDETKTDRNQDPEMSVSMDGIEKPTRMEEVRKELQKHGLDLVKDLRDIDILVIKDKK</sequence>
<comment type="caution">
    <text evidence="3">The sequence shown here is derived from an EMBL/GenBank/DDBJ whole genome shotgun (WGS) entry which is preliminary data.</text>
</comment>
<dbReference type="InterPro" id="IPR013766">
    <property type="entry name" value="Thioredoxin_domain"/>
</dbReference>
<proteinExistence type="predicted"/>
<dbReference type="GO" id="GO:0016491">
    <property type="term" value="F:oxidoreductase activity"/>
    <property type="evidence" value="ECO:0007669"/>
    <property type="project" value="InterPro"/>
</dbReference>
<reference evidence="3" key="1">
    <citation type="submission" date="2021-06" db="EMBL/GenBank/DDBJ databases">
        <authorList>
            <person name="Huq M.A."/>
        </authorList>
    </citation>
    <scope>NUCLEOTIDE SEQUENCE</scope>
    <source>
        <strain evidence="3">MAH-26</strain>
    </source>
</reference>
<evidence type="ECO:0000259" key="2">
    <source>
        <dbReference type="PROSITE" id="PS51352"/>
    </source>
</evidence>
<feature type="chain" id="PRO_5039484116" evidence="1">
    <location>
        <begin position="20"/>
        <end position="432"/>
    </location>
</feature>
<protein>
    <submittedName>
        <fullName evidence="3">TlpA family protein disulfide reductase</fullName>
    </submittedName>
</protein>
<organism evidence="3 4">
    <name type="scientific">Pinibacter aurantiacus</name>
    <dbReference type="NCBI Taxonomy" id="2851599"/>
    <lineage>
        <taxon>Bacteria</taxon>
        <taxon>Pseudomonadati</taxon>
        <taxon>Bacteroidota</taxon>
        <taxon>Chitinophagia</taxon>
        <taxon>Chitinophagales</taxon>
        <taxon>Chitinophagaceae</taxon>
        <taxon>Pinibacter</taxon>
    </lineage>
</organism>
<name>A0A9E2S9W1_9BACT</name>
<dbReference type="PANTHER" id="PTHR42852:SF17">
    <property type="entry name" value="THIOREDOXIN-LIKE PROTEIN HI_1115"/>
    <property type="match status" value="1"/>
</dbReference>